<dbReference type="GO" id="GO:0016740">
    <property type="term" value="F:transferase activity"/>
    <property type="evidence" value="ECO:0007669"/>
    <property type="project" value="UniProtKB-KW"/>
</dbReference>
<dbReference type="Pfam" id="PF01636">
    <property type="entry name" value="APH"/>
    <property type="match status" value="1"/>
</dbReference>
<sequence>MLQALINEVIELGFLPQPVSVWRELKGGTQSTVGVLGTEDRPHLYVLKANTKELIENETRFLSLYPDIGLLPTVLYVDPALRYFVYDFIPGSTRYVRGNKRKLMTALVDGILAHYVHPESYDAYKSVETTEHTEDSIRYAASFIDGQLSEEDHSLVAALSRERSDVTDRGDLYVLHGDFGVHNFLFTDDGLAGVIDPIPVIGCKRYDLLYAFCSSPDELTLPILLHAVQRAEEEREVDIRLLSRDMILELYRRISTCLRFHPEDFPQYLQAWGEWKKIYASS</sequence>
<feature type="domain" description="Aminoglycoside phosphotransferase" evidence="1">
    <location>
        <begin position="23"/>
        <end position="196"/>
    </location>
</feature>
<evidence type="ECO:0000259" key="1">
    <source>
        <dbReference type="Pfam" id="PF01636"/>
    </source>
</evidence>
<keyword evidence="2" id="KW-0808">Transferase</keyword>
<evidence type="ECO:0000313" key="2">
    <source>
        <dbReference type="EMBL" id="MBB6671860.1"/>
    </source>
</evidence>
<organism evidence="2 3">
    <name type="scientific">Cohnella nanjingensis</name>
    <dbReference type="NCBI Taxonomy" id="1387779"/>
    <lineage>
        <taxon>Bacteria</taxon>
        <taxon>Bacillati</taxon>
        <taxon>Bacillota</taxon>
        <taxon>Bacilli</taxon>
        <taxon>Bacillales</taxon>
        <taxon>Paenibacillaceae</taxon>
        <taxon>Cohnella</taxon>
    </lineage>
</organism>
<evidence type="ECO:0000313" key="3">
    <source>
        <dbReference type="Proteomes" id="UP000547209"/>
    </source>
</evidence>
<dbReference type="EMBL" id="JACJVP010000024">
    <property type="protein sequence ID" value="MBB6671860.1"/>
    <property type="molecule type" value="Genomic_DNA"/>
</dbReference>
<name>A0A7X0VFA8_9BACL</name>
<reference evidence="2 3" key="1">
    <citation type="submission" date="2020-08" db="EMBL/GenBank/DDBJ databases">
        <title>Cohnella phylogeny.</title>
        <authorList>
            <person name="Dunlap C."/>
        </authorList>
    </citation>
    <scope>NUCLEOTIDE SEQUENCE [LARGE SCALE GENOMIC DNA]</scope>
    <source>
        <strain evidence="2 3">DSM 28246</strain>
    </source>
</reference>
<dbReference type="Gene3D" id="3.90.1200.10">
    <property type="match status" value="1"/>
</dbReference>
<accession>A0A7X0VFA8</accession>
<keyword evidence="3" id="KW-1185">Reference proteome</keyword>
<proteinExistence type="predicted"/>
<dbReference type="InterPro" id="IPR002575">
    <property type="entry name" value="Aminoglycoside_PTrfase"/>
</dbReference>
<dbReference type="InterPro" id="IPR011009">
    <property type="entry name" value="Kinase-like_dom_sf"/>
</dbReference>
<comment type="caution">
    <text evidence="2">The sequence shown here is derived from an EMBL/GenBank/DDBJ whole genome shotgun (WGS) entry which is preliminary data.</text>
</comment>
<dbReference type="SUPFAM" id="SSF56112">
    <property type="entry name" value="Protein kinase-like (PK-like)"/>
    <property type="match status" value="1"/>
</dbReference>
<protein>
    <submittedName>
        <fullName evidence="2">Phosphotransferase</fullName>
    </submittedName>
</protein>
<dbReference type="RefSeq" id="WP_185143340.1">
    <property type="nucleotide sequence ID" value="NZ_JACJVP010000024.1"/>
</dbReference>
<dbReference type="Proteomes" id="UP000547209">
    <property type="component" value="Unassembled WGS sequence"/>
</dbReference>
<gene>
    <name evidence="2" type="ORF">H7C19_14310</name>
</gene>
<dbReference type="AlphaFoldDB" id="A0A7X0VFA8"/>